<dbReference type="AlphaFoldDB" id="A0A643FIX9"/>
<proteinExistence type="predicted"/>
<evidence type="ECO:0000313" key="2">
    <source>
        <dbReference type="Proteomes" id="UP000397656"/>
    </source>
</evidence>
<dbReference type="Proteomes" id="UP000397656">
    <property type="component" value="Chromosome 2"/>
</dbReference>
<name>A0A643FIX9_9BURK</name>
<protein>
    <submittedName>
        <fullName evidence="1">Uncharacterized protein</fullName>
    </submittedName>
</protein>
<organism evidence="1 2">
    <name type="scientific">Cupriavidus basilensis</name>
    <dbReference type="NCBI Taxonomy" id="68895"/>
    <lineage>
        <taxon>Bacteria</taxon>
        <taxon>Pseudomonadati</taxon>
        <taxon>Pseudomonadota</taxon>
        <taxon>Betaproteobacteria</taxon>
        <taxon>Burkholderiales</taxon>
        <taxon>Burkholderiaceae</taxon>
        <taxon>Cupriavidus</taxon>
    </lineage>
</organism>
<reference evidence="1 2" key="1">
    <citation type="submission" date="2020-10" db="EMBL/GenBank/DDBJ databases">
        <title>Complete genome sequence of Cupriavidus basilensis CCUG 49340T.</title>
        <authorList>
            <person name="Salva-Serra F."/>
            <person name="Donoso R.A."/>
            <person name="Cho K.H."/>
            <person name="Yoo J.A."/>
            <person name="Lee K."/>
            <person name="Yoon S.-H."/>
            <person name="Perez-Pantoja D."/>
            <person name="Moore E.R.B."/>
        </authorList>
    </citation>
    <scope>NUCLEOTIDE SEQUENCE [LARGE SCALE GENOMIC DNA]</scope>
    <source>
        <strain evidence="2">CCUG 49340</strain>
    </source>
</reference>
<dbReference type="EMBL" id="CP062804">
    <property type="protein sequence ID" value="QOT79942.1"/>
    <property type="molecule type" value="Genomic_DNA"/>
</dbReference>
<sequence length="88" mass="9275">MQTVISDNESAAAPAASWRRLTHRACATLAVCSAIAALGWIAWICWRLVSAIAPGSMSFVDALMVLVMLVFTCGAAVTVCAVCEMGQR</sequence>
<dbReference type="RefSeq" id="WP_150993458.1">
    <property type="nucleotide sequence ID" value="NZ_CP062804.1"/>
</dbReference>
<accession>A0A643FIX9</accession>
<gene>
    <name evidence="1" type="ORF">F7R26_035425</name>
</gene>
<evidence type="ECO:0000313" key="1">
    <source>
        <dbReference type="EMBL" id="QOT79942.1"/>
    </source>
</evidence>
<dbReference type="GeneID" id="98406266"/>